<dbReference type="EMBL" id="ML769470">
    <property type="protein sequence ID" value="KAE9399374.1"/>
    <property type="molecule type" value="Genomic_DNA"/>
</dbReference>
<name>A0A6A4HQS0_9AGAR</name>
<evidence type="ECO:0000313" key="2">
    <source>
        <dbReference type="Proteomes" id="UP000799118"/>
    </source>
</evidence>
<dbReference type="InterPro" id="IPR009057">
    <property type="entry name" value="Homeodomain-like_sf"/>
</dbReference>
<dbReference type="Proteomes" id="UP000799118">
    <property type="component" value="Unassembled WGS sequence"/>
</dbReference>
<evidence type="ECO:0000313" key="1">
    <source>
        <dbReference type="EMBL" id="KAE9399374.1"/>
    </source>
</evidence>
<sequence>MLQGLMPALISIDLRKRIIHWCLQDDKTITETASLAGCCEKTVRNIVNLYLDTGAYINSDARAVGRPRILTIADKGYILSLLDNNPALYLDEVQDKL</sequence>
<keyword evidence="2" id="KW-1185">Reference proteome</keyword>
<organism evidence="1 2">
    <name type="scientific">Gymnopus androsaceus JB14</name>
    <dbReference type="NCBI Taxonomy" id="1447944"/>
    <lineage>
        <taxon>Eukaryota</taxon>
        <taxon>Fungi</taxon>
        <taxon>Dikarya</taxon>
        <taxon>Basidiomycota</taxon>
        <taxon>Agaricomycotina</taxon>
        <taxon>Agaricomycetes</taxon>
        <taxon>Agaricomycetidae</taxon>
        <taxon>Agaricales</taxon>
        <taxon>Marasmiineae</taxon>
        <taxon>Omphalotaceae</taxon>
        <taxon>Gymnopus</taxon>
    </lineage>
</organism>
<proteinExistence type="predicted"/>
<evidence type="ECO:0008006" key="3">
    <source>
        <dbReference type="Google" id="ProtNLM"/>
    </source>
</evidence>
<dbReference type="OrthoDB" id="3022198at2759"/>
<gene>
    <name evidence="1" type="ORF">BT96DRAFT_820691</name>
</gene>
<dbReference type="SUPFAM" id="SSF46689">
    <property type="entry name" value="Homeodomain-like"/>
    <property type="match status" value="1"/>
</dbReference>
<dbReference type="AlphaFoldDB" id="A0A6A4HQS0"/>
<feature type="non-terminal residue" evidence="1">
    <location>
        <position position="97"/>
    </location>
</feature>
<protein>
    <recommendedName>
        <fullName evidence="3">Paired domain-containing protein</fullName>
    </recommendedName>
</protein>
<accession>A0A6A4HQS0</accession>
<reference evidence="1" key="1">
    <citation type="journal article" date="2019" name="Environ. Microbiol.">
        <title>Fungal ecological strategies reflected in gene transcription - a case study of two litter decomposers.</title>
        <authorList>
            <person name="Barbi F."/>
            <person name="Kohler A."/>
            <person name="Barry K."/>
            <person name="Baskaran P."/>
            <person name="Daum C."/>
            <person name="Fauchery L."/>
            <person name="Ihrmark K."/>
            <person name="Kuo A."/>
            <person name="LaButti K."/>
            <person name="Lipzen A."/>
            <person name="Morin E."/>
            <person name="Grigoriev I.V."/>
            <person name="Henrissat B."/>
            <person name="Lindahl B."/>
            <person name="Martin F."/>
        </authorList>
    </citation>
    <scope>NUCLEOTIDE SEQUENCE</scope>
    <source>
        <strain evidence="1">JB14</strain>
    </source>
</reference>